<dbReference type="PANTHER" id="PTHR21681:SF0">
    <property type="entry name" value="EUKARYOTIC TRANSLATION INITIATION FACTOR 3 SUBUNIT J"/>
    <property type="match status" value="1"/>
</dbReference>
<name>A0AA39M866_9BILA</name>
<feature type="region of interest" description="Disordered" evidence="4">
    <location>
        <begin position="163"/>
        <end position="208"/>
    </location>
</feature>
<feature type="compositionally biased region" description="Basic and acidic residues" evidence="4">
    <location>
        <begin position="28"/>
        <end position="39"/>
    </location>
</feature>
<keyword evidence="3" id="KW-0648">Protein biosynthesis</keyword>
<comment type="caution">
    <text evidence="5">The sequence shown here is derived from an EMBL/GenBank/DDBJ whole genome shotgun (WGS) entry which is preliminary data.</text>
</comment>
<evidence type="ECO:0000256" key="4">
    <source>
        <dbReference type="SAM" id="MobiDB-lite"/>
    </source>
</evidence>
<evidence type="ECO:0000256" key="1">
    <source>
        <dbReference type="ARBA" id="ARBA00022490"/>
    </source>
</evidence>
<gene>
    <name evidence="5" type="ORF">QR680_008718</name>
</gene>
<organism evidence="5 6">
    <name type="scientific">Steinernema hermaphroditum</name>
    <dbReference type="NCBI Taxonomy" id="289476"/>
    <lineage>
        <taxon>Eukaryota</taxon>
        <taxon>Metazoa</taxon>
        <taxon>Ecdysozoa</taxon>
        <taxon>Nematoda</taxon>
        <taxon>Chromadorea</taxon>
        <taxon>Rhabditida</taxon>
        <taxon>Tylenchina</taxon>
        <taxon>Panagrolaimomorpha</taxon>
        <taxon>Strongyloidoidea</taxon>
        <taxon>Steinernematidae</taxon>
        <taxon>Steinernema</taxon>
    </lineage>
</organism>
<dbReference type="Gene3D" id="1.10.246.60">
    <property type="entry name" value="Eukaryotic translation initiation factor 3 like domains"/>
    <property type="match status" value="1"/>
</dbReference>
<protein>
    <recommendedName>
        <fullName evidence="7">Eukaryotic translation initiation factor 3 30 kDa subunit</fullName>
    </recommendedName>
</protein>
<feature type="region of interest" description="Disordered" evidence="4">
    <location>
        <begin position="28"/>
        <end position="60"/>
    </location>
</feature>
<feature type="compositionally biased region" description="Acidic residues" evidence="4">
    <location>
        <begin position="197"/>
        <end position="208"/>
    </location>
</feature>
<keyword evidence="2" id="KW-0396">Initiation factor</keyword>
<feature type="compositionally biased region" description="Low complexity" evidence="4">
    <location>
        <begin position="174"/>
        <end position="190"/>
    </location>
</feature>
<dbReference type="Proteomes" id="UP001175271">
    <property type="component" value="Unassembled WGS sequence"/>
</dbReference>
<evidence type="ECO:0000313" key="6">
    <source>
        <dbReference type="Proteomes" id="UP001175271"/>
    </source>
</evidence>
<dbReference type="InterPro" id="IPR013906">
    <property type="entry name" value="eIF3j"/>
</dbReference>
<accession>A0AA39M866</accession>
<dbReference type="Pfam" id="PF08597">
    <property type="entry name" value="eIF3_subunit"/>
    <property type="match status" value="1"/>
</dbReference>
<evidence type="ECO:0008006" key="7">
    <source>
        <dbReference type="Google" id="ProtNLM"/>
    </source>
</evidence>
<keyword evidence="1" id="KW-0963">Cytoplasm</keyword>
<evidence type="ECO:0000313" key="5">
    <source>
        <dbReference type="EMBL" id="KAK0424547.1"/>
    </source>
</evidence>
<dbReference type="AlphaFoldDB" id="A0AA39M866"/>
<dbReference type="EMBL" id="JAUCMV010000001">
    <property type="protein sequence ID" value="KAK0424547.1"/>
    <property type="molecule type" value="Genomic_DNA"/>
</dbReference>
<sequence length="208" mass="23120">MSDSDCAWDDDDYEVDVKALADKKTEMLLEDEAPKEPEYKVPQPQPAKEKPSYMKKAGATLPKFEERELTAQEKEELQKKSDMMAGMDLCGVSAQGSELENLETIVEFREFAKKLGEPLTSRAKNKHYVDFVTTLMTVVTHPLDAAQLRQVATSMKTLADAKTAEAKNSKKGAAKPSIKSAGSKSSGQAAKSKKVEYDDDYDDYDDFM</sequence>
<keyword evidence="6" id="KW-1185">Reference proteome</keyword>
<evidence type="ECO:0000256" key="2">
    <source>
        <dbReference type="ARBA" id="ARBA00022540"/>
    </source>
</evidence>
<dbReference type="InterPro" id="IPR023194">
    <property type="entry name" value="eIF3-like_dom_sf"/>
</dbReference>
<evidence type="ECO:0000256" key="3">
    <source>
        <dbReference type="ARBA" id="ARBA00022917"/>
    </source>
</evidence>
<proteinExistence type="predicted"/>
<dbReference type="PANTHER" id="PTHR21681">
    <property type="entry name" value="EUKARYOTIC TRANSLATION INITIATION FACTOR 3 SUBUNIT J"/>
    <property type="match status" value="1"/>
</dbReference>
<dbReference type="GO" id="GO:0005852">
    <property type="term" value="C:eukaryotic translation initiation factor 3 complex"/>
    <property type="evidence" value="ECO:0007669"/>
    <property type="project" value="InterPro"/>
</dbReference>
<dbReference type="GO" id="GO:0003743">
    <property type="term" value="F:translation initiation factor activity"/>
    <property type="evidence" value="ECO:0007669"/>
    <property type="project" value="UniProtKB-KW"/>
</dbReference>
<reference evidence="5" key="1">
    <citation type="submission" date="2023-06" db="EMBL/GenBank/DDBJ databases">
        <title>Genomic analysis of the entomopathogenic nematode Steinernema hermaphroditum.</title>
        <authorList>
            <person name="Schwarz E.M."/>
            <person name="Heppert J.K."/>
            <person name="Baniya A."/>
            <person name="Schwartz H.T."/>
            <person name="Tan C.-H."/>
            <person name="Antoshechkin I."/>
            <person name="Sternberg P.W."/>
            <person name="Goodrich-Blair H."/>
            <person name="Dillman A.R."/>
        </authorList>
    </citation>
    <scope>NUCLEOTIDE SEQUENCE</scope>
    <source>
        <strain evidence="5">PS9179</strain>
        <tissue evidence="5">Whole animal</tissue>
    </source>
</reference>